<evidence type="ECO:0000313" key="3">
    <source>
        <dbReference type="EMBL" id="KAI3404811.1"/>
    </source>
</evidence>
<feature type="non-terminal residue" evidence="3">
    <location>
        <position position="1"/>
    </location>
</feature>
<dbReference type="SUPFAM" id="SSF53720">
    <property type="entry name" value="ALDH-like"/>
    <property type="match status" value="1"/>
</dbReference>
<proteinExistence type="inferred from homology"/>
<keyword evidence="4" id="KW-1185">Reference proteome</keyword>
<dbReference type="InterPro" id="IPR016161">
    <property type="entry name" value="Ald_DH/histidinol_DH"/>
</dbReference>
<gene>
    <name evidence="3" type="ORF">KGF56_002384</name>
</gene>
<dbReference type="Gene3D" id="3.40.605.10">
    <property type="entry name" value="Aldehyde Dehydrogenase, Chain A, domain 1"/>
    <property type="match status" value="1"/>
</dbReference>
<accession>A0AAI9SY08</accession>
<feature type="domain" description="Aldehyde dehydrogenase" evidence="2">
    <location>
        <begin position="2"/>
        <end position="164"/>
    </location>
</feature>
<dbReference type="FunFam" id="3.40.309.10:FF:000001">
    <property type="entry name" value="Mitochondrial aldehyde dehydrogenase 2"/>
    <property type="match status" value="1"/>
</dbReference>
<dbReference type="GO" id="GO:0019413">
    <property type="term" value="P:acetate biosynthetic process"/>
    <property type="evidence" value="ECO:0007669"/>
    <property type="project" value="UniProtKB-ARBA"/>
</dbReference>
<organism evidence="3 4">
    <name type="scientific">Candida oxycetoniae</name>
    <dbReference type="NCBI Taxonomy" id="497107"/>
    <lineage>
        <taxon>Eukaryota</taxon>
        <taxon>Fungi</taxon>
        <taxon>Dikarya</taxon>
        <taxon>Ascomycota</taxon>
        <taxon>Saccharomycotina</taxon>
        <taxon>Pichiomycetes</taxon>
        <taxon>Debaryomycetaceae</taxon>
        <taxon>Candida/Lodderomyces clade</taxon>
        <taxon>Candida</taxon>
    </lineage>
</organism>
<dbReference type="Proteomes" id="UP001202479">
    <property type="component" value="Unassembled WGS sequence"/>
</dbReference>
<protein>
    <submittedName>
        <fullName evidence="3">ALD5</fullName>
    </submittedName>
</protein>
<reference evidence="3" key="1">
    <citation type="journal article" date="2022" name="DNA Res.">
        <title>Genome analysis of five recently described species of the CUG-Ser clade uncovers Candida theae as a new hybrid lineage with pathogenic potential in the Candida parapsilosis species complex.</title>
        <authorList>
            <person name="Mixao V."/>
            <person name="Del Olmo V."/>
            <person name="Hegedusova E."/>
            <person name="Saus E."/>
            <person name="Pryszcz L."/>
            <person name="Cillingova A."/>
            <person name="Nosek J."/>
            <person name="Gabaldon T."/>
        </authorList>
    </citation>
    <scope>NUCLEOTIDE SEQUENCE</scope>
    <source>
        <strain evidence="3">CBS 10844</strain>
    </source>
</reference>
<dbReference type="GO" id="GO:0016620">
    <property type="term" value="F:oxidoreductase activity, acting on the aldehyde or oxo group of donors, NAD or NADP as acceptor"/>
    <property type="evidence" value="ECO:0007669"/>
    <property type="project" value="InterPro"/>
</dbReference>
<dbReference type="GeneID" id="73380001"/>
<evidence type="ECO:0000313" key="4">
    <source>
        <dbReference type="Proteomes" id="UP001202479"/>
    </source>
</evidence>
<dbReference type="InterPro" id="IPR015590">
    <property type="entry name" value="Aldehyde_DH_dom"/>
</dbReference>
<dbReference type="PANTHER" id="PTHR11699">
    <property type="entry name" value="ALDEHYDE DEHYDROGENASE-RELATED"/>
    <property type="match status" value="1"/>
</dbReference>
<dbReference type="InterPro" id="IPR016162">
    <property type="entry name" value="Ald_DH_N"/>
</dbReference>
<dbReference type="EMBL" id="JAHUZD010000075">
    <property type="protein sequence ID" value="KAI3404811.1"/>
    <property type="molecule type" value="Genomic_DNA"/>
</dbReference>
<name>A0AAI9SY08_9ASCO</name>
<evidence type="ECO:0000259" key="2">
    <source>
        <dbReference type="Pfam" id="PF00171"/>
    </source>
</evidence>
<comment type="similarity">
    <text evidence="1">Belongs to the aldehyde dehydrogenase family.</text>
</comment>
<dbReference type="RefSeq" id="XP_049180556.1">
    <property type="nucleotide sequence ID" value="XM_049323608.1"/>
</dbReference>
<dbReference type="AlphaFoldDB" id="A0AAI9SY08"/>
<comment type="caution">
    <text evidence="3">The sequence shown here is derived from an EMBL/GenBank/DDBJ whole genome shotgun (WGS) entry which is preliminary data.</text>
</comment>
<dbReference type="Gene3D" id="3.40.309.10">
    <property type="entry name" value="Aldehyde Dehydrogenase, Chain A, domain 2"/>
    <property type="match status" value="1"/>
</dbReference>
<sequence>SIKVGNPFDPETFMGAQASGAQLSKILKYIETGQKEGAKILTGGHRKEGKGFFLQPTIFTDVDEKMTIAQEEIFGPVVTVLKFETVEEAIAMANDSDYGLAAGIHTTNLNKAVHVSNKINAGTVWINTYNDFNPMVPFGGVHSSGIGREMGQEVFQEYTQCKAVRIKLQLPDKNTK</sequence>
<evidence type="ECO:0000256" key="1">
    <source>
        <dbReference type="ARBA" id="ARBA00009986"/>
    </source>
</evidence>
<dbReference type="Pfam" id="PF00171">
    <property type="entry name" value="Aldedh"/>
    <property type="match status" value="1"/>
</dbReference>
<dbReference type="InterPro" id="IPR016163">
    <property type="entry name" value="Ald_DH_C"/>
</dbReference>